<dbReference type="AlphaFoldDB" id="A0A8S9YCT6"/>
<evidence type="ECO:0000313" key="1">
    <source>
        <dbReference type="EMBL" id="KAF7234129.1"/>
    </source>
</evidence>
<evidence type="ECO:0000313" key="2">
    <source>
        <dbReference type="Proteomes" id="UP000822476"/>
    </source>
</evidence>
<dbReference type="EMBL" id="JTDE01012209">
    <property type="protein sequence ID" value="KAF7234129.1"/>
    <property type="molecule type" value="Genomic_DNA"/>
</dbReference>
<proteinExistence type="predicted"/>
<name>A0A8S9YCT6_9TREM</name>
<protein>
    <submittedName>
        <fullName evidence="1">Uncharacterized protein</fullName>
    </submittedName>
</protein>
<keyword evidence="2" id="KW-1185">Reference proteome</keyword>
<organism evidence="1 2">
    <name type="scientific">Paragonimus skrjabini miyazakii</name>
    <dbReference type="NCBI Taxonomy" id="59628"/>
    <lineage>
        <taxon>Eukaryota</taxon>
        <taxon>Metazoa</taxon>
        <taxon>Spiralia</taxon>
        <taxon>Lophotrochozoa</taxon>
        <taxon>Platyhelminthes</taxon>
        <taxon>Trematoda</taxon>
        <taxon>Digenea</taxon>
        <taxon>Plagiorchiida</taxon>
        <taxon>Troglotremata</taxon>
        <taxon>Troglotrematidae</taxon>
        <taxon>Paragonimus</taxon>
    </lineage>
</organism>
<reference evidence="1" key="1">
    <citation type="submission" date="2019-07" db="EMBL/GenBank/DDBJ databases">
        <title>Annotation for the trematode Paragonimus miyazaki's.</title>
        <authorList>
            <person name="Choi Y.-J."/>
        </authorList>
    </citation>
    <scope>NUCLEOTIDE SEQUENCE</scope>
    <source>
        <strain evidence="1">Japan</strain>
    </source>
</reference>
<gene>
    <name evidence="1" type="ORF">EG68_12135</name>
</gene>
<dbReference type="Proteomes" id="UP000822476">
    <property type="component" value="Unassembled WGS sequence"/>
</dbReference>
<comment type="caution">
    <text evidence="1">The sequence shown here is derived from an EMBL/GenBank/DDBJ whole genome shotgun (WGS) entry which is preliminary data.</text>
</comment>
<accession>A0A8S9YCT6</accession>
<sequence>MFQPLHASNRNERFSTASVKNEGMLESTINNERLCYMVRRINGIDRNHSKSNELKVRTQVIIVTTGICKRGL</sequence>